<organism evidence="1 2">
    <name type="scientific">Spirosoma endbachense</name>
    <dbReference type="NCBI Taxonomy" id="2666025"/>
    <lineage>
        <taxon>Bacteria</taxon>
        <taxon>Pseudomonadati</taxon>
        <taxon>Bacteroidota</taxon>
        <taxon>Cytophagia</taxon>
        <taxon>Cytophagales</taxon>
        <taxon>Cytophagaceae</taxon>
        <taxon>Spirosoma</taxon>
    </lineage>
</organism>
<evidence type="ECO:0000313" key="1">
    <source>
        <dbReference type="EMBL" id="QHV94003.1"/>
    </source>
</evidence>
<dbReference type="AlphaFoldDB" id="A0A6P1VLR6"/>
<sequence length="64" mass="6683">MSLKITNTDTGAIQYLQQPNVTLNPALVNDNPFDSITFKAGALINTLAVKTITSINGVPPAAAL</sequence>
<keyword evidence="2" id="KW-1185">Reference proteome</keyword>
<dbReference type="RefSeq" id="WP_162384425.1">
    <property type="nucleotide sequence ID" value="NZ_CP045997.1"/>
</dbReference>
<evidence type="ECO:0000313" key="2">
    <source>
        <dbReference type="Proteomes" id="UP000464577"/>
    </source>
</evidence>
<gene>
    <name evidence="1" type="ORF">GJR95_02720</name>
</gene>
<name>A0A6P1VLR6_9BACT</name>
<protein>
    <submittedName>
        <fullName evidence="1">Uncharacterized protein</fullName>
    </submittedName>
</protein>
<proteinExistence type="predicted"/>
<reference evidence="1 2" key="1">
    <citation type="submission" date="2019-11" db="EMBL/GenBank/DDBJ databases">
        <title>Spirosoma endbachense sp. nov., isolated from a natural salt meadow.</title>
        <authorList>
            <person name="Rojas J."/>
            <person name="Ambika Manirajan B."/>
            <person name="Ratering S."/>
            <person name="Suarez C."/>
            <person name="Geissler-Plaum R."/>
            <person name="Schnell S."/>
        </authorList>
    </citation>
    <scope>NUCLEOTIDE SEQUENCE [LARGE SCALE GENOMIC DNA]</scope>
    <source>
        <strain evidence="1 2">I-24</strain>
    </source>
</reference>
<dbReference type="Proteomes" id="UP000464577">
    <property type="component" value="Chromosome"/>
</dbReference>
<dbReference type="EMBL" id="CP045997">
    <property type="protein sequence ID" value="QHV94003.1"/>
    <property type="molecule type" value="Genomic_DNA"/>
</dbReference>
<accession>A0A6P1VLR6</accession>
<dbReference type="KEGG" id="senf:GJR95_02720"/>